<comment type="caution">
    <text evidence="1">The sequence shown here is derived from an EMBL/GenBank/DDBJ whole genome shotgun (WGS) entry which is preliminary data.</text>
</comment>
<evidence type="ECO:0000313" key="2">
    <source>
        <dbReference type="Proteomes" id="UP001162060"/>
    </source>
</evidence>
<sequence length="115" mass="11784">MDVSMGDINPRAVSAVAALRSGNGLGVGWGMSPRTGVLGFGLLLPLDFGIATTVKVHVLDTKEFGSSLIFQEVSSSVHVGALLCNKSQWENESSDVCSNVSPGGEGCNGVTLAFG</sequence>
<organism evidence="1 2">
    <name type="scientific">Peronospora matthiolae</name>
    <dbReference type="NCBI Taxonomy" id="2874970"/>
    <lineage>
        <taxon>Eukaryota</taxon>
        <taxon>Sar</taxon>
        <taxon>Stramenopiles</taxon>
        <taxon>Oomycota</taxon>
        <taxon>Peronosporomycetes</taxon>
        <taxon>Peronosporales</taxon>
        <taxon>Peronosporaceae</taxon>
        <taxon>Peronospora</taxon>
    </lineage>
</organism>
<gene>
    <name evidence="1" type="ORF">PM001_LOCUS22018</name>
</gene>
<dbReference type="EMBL" id="CAKLBY020000226">
    <property type="protein sequence ID" value="CAK7936868.1"/>
    <property type="molecule type" value="Genomic_DNA"/>
</dbReference>
<name>A0AAV1UUE4_9STRA</name>
<dbReference type="Proteomes" id="UP001162060">
    <property type="component" value="Unassembled WGS sequence"/>
</dbReference>
<protein>
    <submittedName>
        <fullName evidence="1">Uncharacterized protein</fullName>
    </submittedName>
</protein>
<proteinExistence type="predicted"/>
<accession>A0AAV1UUE4</accession>
<evidence type="ECO:0000313" key="1">
    <source>
        <dbReference type="EMBL" id="CAK7936868.1"/>
    </source>
</evidence>
<reference evidence="1" key="1">
    <citation type="submission" date="2024-01" db="EMBL/GenBank/DDBJ databases">
        <authorList>
            <person name="Webb A."/>
        </authorList>
    </citation>
    <scope>NUCLEOTIDE SEQUENCE</scope>
    <source>
        <strain evidence="1">Pm1</strain>
    </source>
</reference>
<dbReference type="AlphaFoldDB" id="A0AAV1UUE4"/>